<evidence type="ECO:0000313" key="12">
    <source>
        <dbReference type="EMBL" id="QHX42752.1"/>
    </source>
</evidence>
<keyword evidence="8 10" id="KW-0472">Membrane</keyword>
<reference evidence="12 13" key="1">
    <citation type="submission" date="2020-01" db="EMBL/GenBank/DDBJ databases">
        <title>Complete genome sequence of a human oral phylogroup 1 Treponema sp. strain ATCC 700766, originally isolated from periodontitis dental plaque.</title>
        <authorList>
            <person name="Chan Y."/>
            <person name="Huo Y.-B."/>
            <person name="Yu X.-L."/>
            <person name="Zeng H."/>
            <person name="Leung W.-K."/>
            <person name="Watt R.M."/>
        </authorList>
    </citation>
    <scope>NUCLEOTIDE SEQUENCE [LARGE SCALE GENOMIC DNA]</scope>
    <source>
        <strain evidence="12 13">OMZ 804</strain>
    </source>
</reference>
<evidence type="ECO:0000256" key="9">
    <source>
        <dbReference type="ARBA" id="ARBA00023201"/>
    </source>
</evidence>
<keyword evidence="9" id="KW-0739">Sodium transport</keyword>
<dbReference type="Pfam" id="PF00999">
    <property type="entry name" value="Na_H_Exchanger"/>
    <property type="match status" value="1"/>
</dbReference>
<feature type="transmembrane region" description="Helical" evidence="10">
    <location>
        <begin position="138"/>
        <end position="162"/>
    </location>
</feature>
<dbReference type="GO" id="GO:0006814">
    <property type="term" value="P:sodium ion transport"/>
    <property type="evidence" value="ECO:0007669"/>
    <property type="project" value="UniProtKB-KW"/>
</dbReference>
<comment type="subcellular location">
    <subcellularLocation>
        <location evidence="1">Membrane</location>
        <topology evidence="1">Multi-pass membrane protein</topology>
    </subcellularLocation>
</comment>
<evidence type="ECO:0000256" key="8">
    <source>
        <dbReference type="ARBA" id="ARBA00023136"/>
    </source>
</evidence>
<evidence type="ECO:0000256" key="4">
    <source>
        <dbReference type="ARBA" id="ARBA00022692"/>
    </source>
</evidence>
<dbReference type="GO" id="GO:0015297">
    <property type="term" value="F:antiporter activity"/>
    <property type="evidence" value="ECO:0007669"/>
    <property type="project" value="UniProtKB-KW"/>
</dbReference>
<evidence type="ECO:0000313" key="13">
    <source>
        <dbReference type="Proteomes" id="UP000464374"/>
    </source>
</evidence>
<feature type="transmembrane region" description="Helical" evidence="10">
    <location>
        <begin position="319"/>
        <end position="346"/>
    </location>
</feature>
<dbReference type="RefSeq" id="WP_162662888.1">
    <property type="nucleotide sequence ID" value="NZ_CP048020.1"/>
</dbReference>
<feature type="transmembrane region" description="Helical" evidence="10">
    <location>
        <begin position="12"/>
        <end position="29"/>
    </location>
</feature>
<gene>
    <name evidence="12" type="ORF">GWP43_04015</name>
</gene>
<sequence>MSAKEIPIEEIALQIVLSVGIIIIAAKYLGLLAKKINIPQVAGEIVAGLFLRYLPFFHNFGGSEPNIIYAETNQFIEYMSEIGVILIMFSAGLGTNLKSLVKSGIKSTVIAACGVIVPLILGTAMALGFWGFDGFGTPVFYQALFIGTILTATSVSITVVALKELGKINSEVGQTIISAAIIDDVFGIIALTVVLGASSGKGDYLGLIIKTAAFFAASLVVGYLIYRIFKWYDNRHPHTHRIPIYGLGVALIFAYCTERFFGIADITGAYVAGVVFCNLHDASYMEQKIDINSYMFFSPLFFTAIGLKTDLSGLNMSLIWFSIAFVLIGCLAKIIGCGGSALALGFKRRESLQIGLGMMVRGEVALIVAQKGLAVGMVKAEYFAPVILLIIVSSMIVPILLGKAFSEKDLPPAGTPAV</sequence>
<dbReference type="EMBL" id="CP048020">
    <property type="protein sequence ID" value="QHX42752.1"/>
    <property type="molecule type" value="Genomic_DNA"/>
</dbReference>
<feature type="transmembrane region" description="Helical" evidence="10">
    <location>
        <begin position="78"/>
        <end position="97"/>
    </location>
</feature>
<evidence type="ECO:0000256" key="6">
    <source>
        <dbReference type="ARBA" id="ARBA00023053"/>
    </source>
</evidence>
<feature type="transmembrane region" description="Helical" evidence="10">
    <location>
        <begin position="204"/>
        <end position="226"/>
    </location>
</feature>
<dbReference type="AlphaFoldDB" id="A0A6P1Y1F4"/>
<dbReference type="KEGG" id="trz:GWP43_04015"/>
<evidence type="ECO:0000256" key="5">
    <source>
        <dbReference type="ARBA" id="ARBA00022989"/>
    </source>
</evidence>
<evidence type="ECO:0000256" key="3">
    <source>
        <dbReference type="ARBA" id="ARBA00022449"/>
    </source>
</evidence>
<feature type="transmembrane region" description="Helical" evidence="10">
    <location>
        <begin position="174"/>
        <end position="198"/>
    </location>
</feature>
<evidence type="ECO:0000259" key="11">
    <source>
        <dbReference type="Pfam" id="PF00999"/>
    </source>
</evidence>
<dbReference type="InterPro" id="IPR006153">
    <property type="entry name" value="Cation/H_exchanger_TM"/>
</dbReference>
<dbReference type="InterPro" id="IPR038770">
    <property type="entry name" value="Na+/solute_symporter_sf"/>
</dbReference>
<dbReference type="GO" id="GO:1902600">
    <property type="term" value="P:proton transmembrane transport"/>
    <property type="evidence" value="ECO:0007669"/>
    <property type="project" value="InterPro"/>
</dbReference>
<evidence type="ECO:0000256" key="7">
    <source>
        <dbReference type="ARBA" id="ARBA00023065"/>
    </source>
</evidence>
<evidence type="ECO:0000256" key="2">
    <source>
        <dbReference type="ARBA" id="ARBA00022448"/>
    </source>
</evidence>
<name>A0A6P1Y1F4_9SPIR</name>
<accession>A0A6P1Y1F4</accession>
<keyword evidence="6" id="KW-0915">Sodium</keyword>
<feature type="transmembrane region" description="Helical" evidence="10">
    <location>
        <begin position="109"/>
        <end position="132"/>
    </location>
</feature>
<feature type="transmembrane region" description="Helical" evidence="10">
    <location>
        <begin position="382"/>
        <end position="401"/>
    </location>
</feature>
<dbReference type="Proteomes" id="UP000464374">
    <property type="component" value="Chromosome"/>
</dbReference>
<evidence type="ECO:0000256" key="10">
    <source>
        <dbReference type="SAM" id="Phobius"/>
    </source>
</evidence>
<dbReference type="PANTHER" id="PTHR43562:SF3">
    <property type="entry name" value="SODIUM ION_PROTON EXCHANGER (EUROFUNG)"/>
    <property type="match status" value="1"/>
</dbReference>
<keyword evidence="5 10" id="KW-1133">Transmembrane helix</keyword>
<keyword evidence="3" id="KW-0050">Antiport</keyword>
<evidence type="ECO:0000256" key="1">
    <source>
        <dbReference type="ARBA" id="ARBA00004141"/>
    </source>
</evidence>
<organism evidence="12 13">
    <name type="scientific">Treponema vincentii</name>
    <dbReference type="NCBI Taxonomy" id="69710"/>
    <lineage>
        <taxon>Bacteria</taxon>
        <taxon>Pseudomonadati</taxon>
        <taxon>Spirochaetota</taxon>
        <taxon>Spirochaetia</taxon>
        <taxon>Spirochaetales</taxon>
        <taxon>Treponemataceae</taxon>
        <taxon>Treponema</taxon>
    </lineage>
</organism>
<dbReference type="Gene3D" id="1.20.1530.20">
    <property type="match status" value="1"/>
</dbReference>
<protein>
    <submittedName>
        <fullName evidence="12">Cation:proton antiporter</fullName>
    </submittedName>
</protein>
<feature type="transmembrane region" description="Helical" evidence="10">
    <location>
        <begin position="238"/>
        <end position="255"/>
    </location>
</feature>
<dbReference type="PANTHER" id="PTHR43562">
    <property type="entry name" value="NAPA-TYPE SODIUM/HYDROGEN ANTIPORTER"/>
    <property type="match status" value="1"/>
</dbReference>
<keyword evidence="2" id="KW-0813">Transport</keyword>
<dbReference type="GO" id="GO:0016020">
    <property type="term" value="C:membrane"/>
    <property type="evidence" value="ECO:0007669"/>
    <property type="project" value="UniProtKB-SubCell"/>
</dbReference>
<keyword evidence="4 10" id="KW-0812">Transmembrane</keyword>
<feature type="domain" description="Cation/H+ exchanger transmembrane" evidence="11">
    <location>
        <begin position="28"/>
        <end position="400"/>
    </location>
</feature>
<feature type="transmembrane region" description="Helical" evidence="10">
    <location>
        <begin position="41"/>
        <end position="58"/>
    </location>
</feature>
<proteinExistence type="predicted"/>
<keyword evidence="7" id="KW-0406">Ion transport</keyword>